<evidence type="ECO:0000313" key="2">
    <source>
        <dbReference type="EMBL" id="PAV24261.1"/>
    </source>
</evidence>
<evidence type="ECO:0000313" key="3">
    <source>
        <dbReference type="Proteomes" id="UP000217199"/>
    </source>
</evidence>
<organism evidence="2 3">
    <name type="scientific">Pyrrhoderma noxium</name>
    <dbReference type="NCBI Taxonomy" id="2282107"/>
    <lineage>
        <taxon>Eukaryota</taxon>
        <taxon>Fungi</taxon>
        <taxon>Dikarya</taxon>
        <taxon>Basidiomycota</taxon>
        <taxon>Agaricomycotina</taxon>
        <taxon>Agaricomycetes</taxon>
        <taxon>Hymenochaetales</taxon>
        <taxon>Hymenochaetaceae</taxon>
        <taxon>Pyrrhoderma</taxon>
    </lineage>
</organism>
<dbReference type="Proteomes" id="UP000217199">
    <property type="component" value="Unassembled WGS sequence"/>
</dbReference>
<name>A0A286UXH8_9AGAM</name>
<dbReference type="InParanoid" id="A0A286UXH8"/>
<comment type="caution">
    <text evidence="2">The sequence shown here is derived from an EMBL/GenBank/DDBJ whole genome shotgun (WGS) entry which is preliminary data.</text>
</comment>
<evidence type="ECO:0000256" key="1">
    <source>
        <dbReference type="SAM" id="MobiDB-lite"/>
    </source>
</evidence>
<reference evidence="2 3" key="1">
    <citation type="journal article" date="2017" name="Mol. Ecol.">
        <title>Comparative and population genomic landscape of Phellinus noxius: A hypervariable fungus causing root rot in trees.</title>
        <authorList>
            <person name="Chung C.L."/>
            <person name="Lee T.J."/>
            <person name="Akiba M."/>
            <person name="Lee H.H."/>
            <person name="Kuo T.H."/>
            <person name="Liu D."/>
            <person name="Ke H.M."/>
            <person name="Yokoi T."/>
            <person name="Roa M.B."/>
            <person name="Lu M.J."/>
            <person name="Chang Y.Y."/>
            <person name="Ann P.J."/>
            <person name="Tsai J.N."/>
            <person name="Chen C.Y."/>
            <person name="Tzean S.S."/>
            <person name="Ota Y."/>
            <person name="Hattori T."/>
            <person name="Sahashi N."/>
            <person name="Liou R.F."/>
            <person name="Kikuchi T."/>
            <person name="Tsai I.J."/>
        </authorList>
    </citation>
    <scope>NUCLEOTIDE SEQUENCE [LARGE SCALE GENOMIC DNA]</scope>
    <source>
        <strain evidence="2 3">FFPRI411160</strain>
    </source>
</reference>
<protein>
    <submittedName>
        <fullName evidence="2">Uncharacterized protein</fullName>
    </submittedName>
</protein>
<proteinExistence type="predicted"/>
<sequence>MLRAVGWSIKSRDWGSERDGCMYACLYMKADDRRMNPSGLVISSGLLFPLPHSPTERAPDYPPQPGNLPKLTDGGASVRLPSRPS</sequence>
<feature type="region of interest" description="Disordered" evidence="1">
    <location>
        <begin position="52"/>
        <end position="85"/>
    </location>
</feature>
<dbReference type="AlphaFoldDB" id="A0A286UXH8"/>
<dbReference type="EMBL" id="NBII01000001">
    <property type="protein sequence ID" value="PAV24261.1"/>
    <property type="molecule type" value="Genomic_DNA"/>
</dbReference>
<gene>
    <name evidence="2" type="ORF">PNOK_0132900</name>
</gene>
<accession>A0A286UXH8</accession>
<keyword evidence="3" id="KW-1185">Reference proteome</keyword>